<evidence type="ECO:0000259" key="2">
    <source>
        <dbReference type="PROSITE" id="PS51671"/>
    </source>
</evidence>
<dbReference type="PANTHER" id="PTHR34875:SF6">
    <property type="entry name" value="UPF0237 PROTEIN MJ1558"/>
    <property type="match status" value="1"/>
</dbReference>
<reference evidence="3" key="1">
    <citation type="submission" date="2020-10" db="EMBL/GenBank/DDBJ databases">
        <authorList>
            <person name="Gilroy R."/>
        </authorList>
    </citation>
    <scope>NUCLEOTIDE SEQUENCE</scope>
    <source>
        <strain evidence="3">ChiHjej9B8-7071</strain>
    </source>
</reference>
<dbReference type="Gene3D" id="3.30.70.260">
    <property type="match status" value="1"/>
</dbReference>
<gene>
    <name evidence="3" type="ORF">IAA70_01105</name>
</gene>
<dbReference type="HAMAP" id="MF_01054">
    <property type="entry name" value="UPF0237"/>
    <property type="match status" value="1"/>
</dbReference>
<accession>A0A9D1D6C6</accession>
<dbReference type="CDD" id="cd04872">
    <property type="entry name" value="ACT_1ZPV"/>
    <property type="match status" value="1"/>
</dbReference>
<evidence type="ECO:0000256" key="1">
    <source>
        <dbReference type="HAMAP-Rule" id="MF_01054"/>
    </source>
</evidence>
<dbReference type="Proteomes" id="UP000824258">
    <property type="component" value="Unassembled WGS sequence"/>
</dbReference>
<sequence>MKAIVTVVGLDRVGIIGELCTVLAGMQINIVDISQTVMRDFFTMIMLVDTGRANKTLDEISAVLHEKEEEMNLSIRIQREDIFHAMHRI</sequence>
<dbReference type="InterPro" id="IPR045865">
    <property type="entry name" value="ACT-like_dom_sf"/>
</dbReference>
<proteinExistence type="inferred from homology"/>
<reference evidence="3" key="2">
    <citation type="journal article" date="2021" name="PeerJ">
        <title>Extensive microbial diversity within the chicken gut microbiome revealed by metagenomics and culture.</title>
        <authorList>
            <person name="Gilroy R."/>
            <person name="Ravi A."/>
            <person name="Getino M."/>
            <person name="Pursley I."/>
            <person name="Horton D.L."/>
            <person name="Alikhan N.F."/>
            <person name="Baker D."/>
            <person name="Gharbi K."/>
            <person name="Hall N."/>
            <person name="Watson M."/>
            <person name="Adriaenssens E.M."/>
            <person name="Foster-Nyarko E."/>
            <person name="Jarju S."/>
            <person name="Secka A."/>
            <person name="Antonio M."/>
            <person name="Oren A."/>
            <person name="Chaudhuri R.R."/>
            <person name="La Ragione R."/>
            <person name="Hildebrand F."/>
            <person name="Pallen M.J."/>
        </authorList>
    </citation>
    <scope>NUCLEOTIDE SEQUENCE</scope>
    <source>
        <strain evidence="3">ChiHjej9B8-7071</strain>
    </source>
</reference>
<name>A0A9D1D6C6_9FIRM</name>
<dbReference type="EMBL" id="DVGD01000033">
    <property type="protein sequence ID" value="HIR08980.1"/>
    <property type="molecule type" value="Genomic_DNA"/>
</dbReference>
<dbReference type="InterPro" id="IPR002912">
    <property type="entry name" value="ACT_dom"/>
</dbReference>
<dbReference type="PROSITE" id="PS51671">
    <property type="entry name" value="ACT"/>
    <property type="match status" value="1"/>
</dbReference>
<dbReference type="AlphaFoldDB" id="A0A9D1D6C6"/>
<comment type="caution">
    <text evidence="3">The sequence shown here is derived from an EMBL/GenBank/DDBJ whole genome shotgun (WGS) entry which is preliminary data.</text>
</comment>
<protein>
    <recommendedName>
        <fullName evidence="1">UPF0237 protein IAA70_01105</fullName>
    </recommendedName>
</protein>
<dbReference type="Pfam" id="PF13740">
    <property type="entry name" value="ACT_6"/>
    <property type="match status" value="1"/>
</dbReference>
<evidence type="ECO:0000313" key="4">
    <source>
        <dbReference type="Proteomes" id="UP000824258"/>
    </source>
</evidence>
<dbReference type="InterPro" id="IPR050990">
    <property type="entry name" value="UPF0237/GcvR_regulator"/>
</dbReference>
<comment type="similarity">
    <text evidence="1">Belongs to the UPF0237 family.</text>
</comment>
<evidence type="ECO:0000313" key="3">
    <source>
        <dbReference type="EMBL" id="HIR08980.1"/>
    </source>
</evidence>
<dbReference type="InterPro" id="IPR022986">
    <property type="entry name" value="UPF0237_ACT"/>
</dbReference>
<dbReference type="NCBIfam" id="NF001220">
    <property type="entry name" value="PRK00194.1"/>
    <property type="match status" value="1"/>
</dbReference>
<feature type="domain" description="ACT" evidence="2">
    <location>
        <begin position="4"/>
        <end position="78"/>
    </location>
</feature>
<dbReference type="SUPFAM" id="SSF55021">
    <property type="entry name" value="ACT-like"/>
    <property type="match status" value="1"/>
</dbReference>
<dbReference type="PANTHER" id="PTHR34875">
    <property type="entry name" value="UPF0237 PROTEIN MJ1558"/>
    <property type="match status" value="1"/>
</dbReference>
<organism evidence="3 4">
    <name type="scientific">Candidatus Avoscillospira stercoripullorum</name>
    <dbReference type="NCBI Taxonomy" id="2840709"/>
    <lineage>
        <taxon>Bacteria</taxon>
        <taxon>Bacillati</taxon>
        <taxon>Bacillota</taxon>
        <taxon>Clostridia</taxon>
        <taxon>Eubacteriales</taxon>
        <taxon>Oscillospiraceae</taxon>
        <taxon>Oscillospiraceae incertae sedis</taxon>
        <taxon>Candidatus Avoscillospira</taxon>
    </lineage>
</organism>